<dbReference type="EMBL" id="CP007474">
    <property type="protein sequence ID" value="AHX04658.1"/>
    <property type="molecule type" value="Genomic_DNA"/>
</dbReference>
<evidence type="ECO:0000313" key="3">
    <source>
        <dbReference type="Proteomes" id="UP000023762"/>
    </source>
</evidence>
<evidence type="ECO:0000256" key="1">
    <source>
        <dbReference type="SAM" id="Phobius"/>
    </source>
</evidence>
<keyword evidence="1" id="KW-0812">Transmembrane</keyword>
<name>X5GJN5_9RICK</name>
<proteinExistence type="predicted"/>
<dbReference type="RefSeq" id="WP_044194135.1">
    <property type="nucleotide sequence ID" value="NZ_CP007474.1"/>
</dbReference>
<reference evidence="2 3" key="1">
    <citation type="submission" date="2014-03" db="EMBL/GenBank/DDBJ databases">
        <title>Sequencing and Comparison of Genomes and Transcriptome Profiles of Human Ehrlichiosis Agents.</title>
        <authorList>
            <person name="Lin M."/>
            <person name="Daugherty S.C."/>
            <person name="Nagaraj S."/>
            <person name="Cheng Z."/>
            <person name="Xiong Q."/>
            <person name="Lin F.-Y."/>
            <person name="Sengamalay N."/>
            <person name="Ott S."/>
            <person name="Godinez A."/>
            <person name="Tallon L.J."/>
            <person name="Sadzewicz L."/>
            <person name="Fraser C.M."/>
            <person name="Dunning Hotopp J.C."/>
            <person name="Rikihisa Y."/>
        </authorList>
    </citation>
    <scope>NUCLEOTIDE SEQUENCE [LARGE SCALE GENOMIC DNA]</scope>
    <source>
        <strain evidence="2 3">HF</strain>
    </source>
</reference>
<protein>
    <submittedName>
        <fullName evidence="2">Uncharacterized protein</fullName>
    </submittedName>
</protein>
<dbReference type="Proteomes" id="UP000023762">
    <property type="component" value="Chromosome"/>
</dbReference>
<gene>
    <name evidence="2" type="ORF">EHF_0213</name>
</gene>
<keyword evidence="1" id="KW-0472">Membrane</keyword>
<accession>X5GJN5</accession>
<dbReference type="HOGENOM" id="CLU_122761_0_0_5"/>
<organism evidence="2 3">
    <name type="scientific">Ehrlichia japonica</name>
    <dbReference type="NCBI Taxonomy" id="391036"/>
    <lineage>
        <taxon>Bacteria</taxon>
        <taxon>Pseudomonadati</taxon>
        <taxon>Pseudomonadota</taxon>
        <taxon>Alphaproteobacteria</taxon>
        <taxon>Rickettsiales</taxon>
        <taxon>Anaplasmataceae</taxon>
        <taxon>Ehrlichia</taxon>
    </lineage>
</organism>
<dbReference type="KEGG" id="ehh:EHF_0213"/>
<sequence length="144" mass="15782">MLGNAGTNILNNVVNGARTNTASSSDPLSSTTNARSSIAHFSILLGVTVFLLVMLCCIVCIGRCRIRRAHRRNQIRHLREYGPGPDVPNVVIELDVIHNAQSTENQNQCIDNKYVVHSRSSQENGGNSSNQVQSVFRLHDVFPG</sequence>
<evidence type="ECO:0000313" key="2">
    <source>
        <dbReference type="EMBL" id="AHX04658.1"/>
    </source>
</evidence>
<keyword evidence="3" id="KW-1185">Reference proteome</keyword>
<keyword evidence="1" id="KW-1133">Transmembrane helix</keyword>
<dbReference type="AlphaFoldDB" id="X5GJN5"/>
<feature type="transmembrane region" description="Helical" evidence="1">
    <location>
        <begin position="38"/>
        <end position="62"/>
    </location>
</feature>